<evidence type="ECO:0000259" key="1">
    <source>
        <dbReference type="PROSITE" id="PS51707"/>
    </source>
</evidence>
<dbReference type="AlphaFoldDB" id="A0A1M6U464"/>
<name>A0A1M6U464_9BURK</name>
<dbReference type="Pfam" id="PF01928">
    <property type="entry name" value="CYTH"/>
    <property type="match status" value="1"/>
</dbReference>
<dbReference type="InterPro" id="IPR023577">
    <property type="entry name" value="CYTH_domain"/>
</dbReference>
<sequence length="208" mass="22712">MGMEREIKLALPASQVKAATQWFVERTGEAGRAVKLSNIYFDTPRLTLASSKSALRLRHTPDGWLQTFKTVGLAKGGLHSRHEWEMPVAGEKLEIDALLHECDEPAAGQALRQAAPELIELFRTNFTRTLWHVAIDGSKVEAAIDQGDVLAQVNGELRRAPISEIELELKSGDEAALHALAAELGKQVAGLAPDDISKAQRGYQLRAS</sequence>
<dbReference type="RefSeq" id="WP_073431010.1">
    <property type="nucleotide sequence ID" value="NZ_CADFGY010000032.1"/>
</dbReference>
<dbReference type="PANTHER" id="PTHR39569">
    <property type="entry name" value="INORGANIC TRIPHOSPHATASE"/>
    <property type="match status" value="1"/>
</dbReference>
<dbReference type="CDD" id="cd07756">
    <property type="entry name" value="CYTH-like_Pase_CHAD"/>
    <property type="match status" value="1"/>
</dbReference>
<gene>
    <name evidence="2" type="ORF">SAMN05192548_103080</name>
</gene>
<dbReference type="GO" id="GO:0050355">
    <property type="term" value="F:inorganic triphosphate phosphatase activity"/>
    <property type="evidence" value="ECO:0007669"/>
    <property type="project" value="InterPro"/>
</dbReference>
<dbReference type="OrthoDB" id="3034217at2"/>
<dbReference type="STRING" id="169427.SAMN05192548_103080"/>
<evidence type="ECO:0000313" key="3">
    <source>
        <dbReference type="Proteomes" id="UP000184395"/>
    </source>
</evidence>
<proteinExistence type="predicted"/>
<dbReference type="EMBL" id="FRAB01000030">
    <property type="protein sequence ID" value="SHK64085.1"/>
    <property type="molecule type" value="Genomic_DNA"/>
</dbReference>
<dbReference type="SUPFAM" id="SSF55154">
    <property type="entry name" value="CYTH-like phosphatases"/>
    <property type="match status" value="1"/>
</dbReference>
<reference evidence="2 3" key="1">
    <citation type="submission" date="2016-11" db="EMBL/GenBank/DDBJ databases">
        <authorList>
            <person name="Jaros S."/>
            <person name="Januszkiewicz K."/>
            <person name="Wedrychowicz H."/>
        </authorList>
    </citation>
    <scope>NUCLEOTIDE SEQUENCE [LARGE SCALE GENOMIC DNA]</scope>
    <source>
        <strain evidence="2 3">LMG 20594</strain>
    </source>
</reference>
<dbReference type="InterPro" id="IPR033469">
    <property type="entry name" value="CYTH-like_dom_sf"/>
</dbReference>
<evidence type="ECO:0000313" key="2">
    <source>
        <dbReference type="EMBL" id="SHK64085.1"/>
    </source>
</evidence>
<accession>A0A1M6U464</accession>
<dbReference type="GO" id="GO:0046872">
    <property type="term" value="F:metal ion binding"/>
    <property type="evidence" value="ECO:0007669"/>
    <property type="project" value="TreeGrafter"/>
</dbReference>
<dbReference type="PROSITE" id="PS51707">
    <property type="entry name" value="CYTH"/>
    <property type="match status" value="1"/>
</dbReference>
<dbReference type="InterPro" id="IPR039013">
    <property type="entry name" value="YgiF"/>
</dbReference>
<feature type="domain" description="CYTH" evidence="1">
    <location>
        <begin position="2"/>
        <end position="208"/>
    </location>
</feature>
<dbReference type="SMART" id="SM01118">
    <property type="entry name" value="CYTH"/>
    <property type="match status" value="1"/>
</dbReference>
<protein>
    <submittedName>
        <fullName evidence="2">CYTH domain-containing protein</fullName>
    </submittedName>
</protein>
<dbReference type="Gene3D" id="2.40.320.10">
    <property type="entry name" value="Hypothetical Protein Pfu-838710-001"/>
    <property type="match status" value="1"/>
</dbReference>
<dbReference type="Proteomes" id="UP000184395">
    <property type="component" value="Unassembled WGS sequence"/>
</dbReference>
<organism evidence="2 3">
    <name type="scientific">Paraburkholderia terricola</name>
    <dbReference type="NCBI Taxonomy" id="169427"/>
    <lineage>
        <taxon>Bacteria</taxon>
        <taxon>Pseudomonadati</taxon>
        <taxon>Pseudomonadota</taxon>
        <taxon>Betaproteobacteria</taxon>
        <taxon>Burkholderiales</taxon>
        <taxon>Burkholderiaceae</taxon>
        <taxon>Paraburkholderia</taxon>
    </lineage>
</organism>
<dbReference type="PANTHER" id="PTHR39569:SF1">
    <property type="entry name" value="INORGANIC TRIPHOSPHATASE"/>
    <property type="match status" value="1"/>
</dbReference>